<dbReference type="PIRSF" id="PIRSF000097">
    <property type="entry name" value="AKR"/>
    <property type="match status" value="1"/>
</dbReference>
<name>A0ABM4AW60_VANTA</name>
<protein>
    <submittedName>
        <fullName evidence="3">Aldo-keto reductase AKR2E4-like isoform X1</fullName>
    </submittedName>
</protein>
<reference evidence="3" key="1">
    <citation type="submission" date="2025-08" db="UniProtKB">
        <authorList>
            <consortium name="RefSeq"/>
        </authorList>
    </citation>
    <scope>IDENTIFICATION</scope>
    <source>
        <tissue evidence="3">Whole body</tissue>
    </source>
</reference>
<dbReference type="Pfam" id="PF00248">
    <property type="entry name" value="Aldo_ket_red"/>
    <property type="match status" value="1"/>
</dbReference>
<dbReference type="RefSeq" id="XP_064075534.1">
    <property type="nucleotide sequence ID" value="XM_064219464.1"/>
</dbReference>
<dbReference type="PRINTS" id="PR00069">
    <property type="entry name" value="ALDKETRDTASE"/>
</dbReference>
<dbReference type="PROSITE" id="PS00062">
    <property type="entry name" value="ALDOKETO_REDUCTASE_2"/>
    <property type="match status" value="1"/>
</dbReference>
<gene>
    <name evidence="3" type="primary">LOC135194233</name>
</gene>
<dbReference type="InterPro" id="IPR036812">
    <property type="entry name" value="NAD(P)_OxRdtase_dom_sf"/>
</dbReference>
<proteinExistence type="predicted"/>
<dbReference type="SUPFAM" id="SSF51430">
    <property type="entry name" value="NAD(P)-linked oxidoreductase"/>
    <property type="match status" value="1"/>
</dbReference>
<organism evidence="2 3">
    <name type="scientific">Vanessa tameamea</name>
    <name type="common">Kamehameha butterfly</name>
    <dbReference type="NCBI Taxonomy" id="334116"/>
    <lineage>
        <taxon>Eukaryota</taxon>
        <taxon>Metazoa</taxon>
        <taxon>Ecdysozoa</taxon>
        <taxon>Arthropoda</taxon>
        <taxon>Hexapoda</taxon>
        <taxon>Insecta</taxon>
        <taxon>Pterygota</taxon>
        <taxon>Neoptera</taxon>
        <taxon>Endopterygota</taxon>
        <taxon>Lepidoptera</taxon>
        <taxon>Glossata</taxon>
        <taxon>Ditrysia</taxon>
        <taxon>Papilionoidea</taxon>
        <taxon>Nymphalidae</taxon>
        <taxon>Nymphalinae</taxon>
        <taxon>Vanessa</taxon>
    </lineage>
</organism>
<dbReference type="PROSITE" id="PS00798">
    <property type="entry name" value="ALDOKETO_REDUCTASE_1"/>
    <property type="match status" value="1"/>
</dbReference>
<dbReference type="PANTHER" id="PTHR11732">
    <property type="entry name" value="ALDO/KETO REDUCTASE"/>
    <property type="match status" value="1"/>
</dbReference>
<dbReference type="InterPro" id="IPR020471">
    <property type="entry name" value="AKR"/>
</dbReference>
<evidence type="ECO:0000259" key="1">
    <source>
        <dbReference type="Pfam" id="PF00248"/>
    </source>
</evidence>
<feature type="domain" description="NADP-dependent oxidoreductase" evidence="1">
    <location>
        <begin position="35"/>
        <end position="310"/>
    </location>
</feature>
<dbReference type="InterPro" id="IPR018170">
    <property type="entry name" value="Aldo/ket_reductase_CS"/>
</dbReference>
<evidence type="ECO:0000313" key="3">
    <source>
        <dbReference type="RefSeq" id="XP_064075534.1"/>
    </source>
</evidence>
<keyword evidence="2" id="KW-1185">Reference proteome</keyword>
<dbReference type="Proteomes" id="UP001652626">
    <property type="component" value="Chromosome 28"/>
</dbReference>
<dbReference type="InterPro" id="IPR023210">
    <property type="entry name" value="NADP_OxRdtase_dom"/>
</dbReference>
<dbReference type="GeneID" id="135194233"/>
<evidence type="ECO:0000313" key="2">
    <source>
        <dbReference type="Proteomes" id="UP001652626"/>
    </source>
</evidence>
<dbReference type="Gene3D" id="3.20.20.100">
    <property type="entry name" value="NADP-dependent oxidoreductase domain"/>
    <property type="match status" value="1"/>
</dbReference>
<sequence length="355" mass="40389">MESDYHRPWTSATPGGLQVVIPNFKLNNGLEIPALGYGTWLGLNEKGEFIVEDAPKLVDALSYAIDVGYRHIDTAHLYRVEPEVGSVVKQKIQEGVVKREDLFITTKVWNSEHRPEDVEKSVKASLRRMGLNYLDLVLMHWPISVSAEGVDEKIDYLDTWSGFESVLKQGLVKAIGVSNFNVEQLTRLLANCQVVPVVNQVEINLNLGQKELVDYCQKNNILVVAYTPFGRMVPSRLDTTCPAIRHDDPIMLDIAKKYGKTVQQVALRYLYQRGICSIPKTLTKTRVVENASIFDFQIDDADVATLREFDNNYRTVRPVFWQNFNNYPFDKVNVDITEIPLSLRKWKNGANLDID</sequence>
<accession>A0ABM4AW60</accession>